<feature type="compositionally biased region" description="Basic residues" evidence="1">
    <location>
        <begin position="986"/>
        <end position="998"/>
    </location>
</feature>
<evidence type="ECO:0000313" key="4">
    <source>
        <dbReference type="Proteomes" id="UP000198287"/>
    </source>
</evidence>
<evidence type="ECO:0000256" key="1">
    <source>
        <dbReference type="SAM" id="MobiDB-lite"/>
    </source>
</evidence>
<feature type="region of interest" description="Disordered" evidence="1">
    <location>
        <begin position="473"/>
        <end position="544"/>
    </location>
</feature>
<feature type="region of interest" description="Disordered" evidence="1">
    <location>
        <begin position="867"/>
        <end position="955"/>
    </location>
</feature>
<feature type="compositionally biased region" description="Low complexity" evidence="1">
    <location>
        <begin position="867"/>
        <end position="886"/>
    </location>
</feature>
<accession>A0A226EWS0</accession>
<feature type="compositionally biased region" description="Low complexity" evidence="1">
    <location>
        <begin position="1023"/>
        <end position="1034"/>
    </location>
</feature>
<feature type="compositionally biased region" description="Low complexity" evidence="1">
    <location>
        <begin position="767"/>
        <end position="780"/>
    </location>
</feature>
<feature type="compositionally biased region" description="Polar residues" evidence="1">
    <location>
        <begin position="654"/>
        <end position="671"/>
    </location>
</feature>
<keyword evidence="4" id="KW-1185">Reference proteome</keyword>
<keyword evidence="2" id="KW-0732">Signal</keyword>
<feature type="region of interest" description="Disordered" evidence="1">
    <location>
        <begin position="969"/>
        <end position="1034"/>
    </location>
</feature>
<sequence length="1351" mass="143628">MRTFSVSVVFLAVLIVQTIGADNKELEDVEKFIQQEIDKDHVPVKRSSMQTEVTGKPDKISVTISKEYKVQTPDGKTEFISIPDTDGGLKSRMSPVVNEKELNKQEINTATPKSTVDYKILKATDLTFAYESVRPTQHQPVSIASFPVQQAPRSFVPVPRSYKRKSMDGWMPMFGSYIGPHQRGLAQQYKDFYAKNQFSKGAYYSPYKDALHAESSNVPQVATDNTGIKIQKAIPQLNFFTQGEVVEGEAGSNIRTPSVSQIQAYGATPQISALLRERFRGINNQQGVFPKGGLALRSLAQAVRNGAFSLENDVIPSSEKPQEVEIAIPHRFKMRKPQVFGGYSTVNMQGNTQATAASITDSTQLAYGVPGKQPGAAYGGVQPALRDDYGDGVKYALKGPIQIMQTLPDPGYGVPAGGNSLNELAADLEQRLRQLVQQEVLMQTMLQQQQHHHHQQQSQYGVPEVVAPIQQHPFSNYGVAPPLPPPHTQQEYGVPGEQPGAPLDSYGPGNDDVHPVPEYGPPIDDDQHHHHHHVEHHPEKPKKPFTLNLGFDTGFWGDPHAHIEVDGGDEVPEHHDHIHEHEHIEHDHHHEGPTLKDEVKERLVILGQNLFHSALEFSRHYNPITFLEKVKEFPPIRFEVYDVPKKGKGHKKVTGQQNSITSSPNRLISVSSKDESRSSLGGSFPVIIMVVFWGVTIIFVGLANSQQYGPPNYTPGIPIGTPGQNDIVRAHGYDASPPGQNYGAPDQGNAAQNYGVPDQGNGAQNYGPPSSSGFGSASPVSSSSYGAPSSGFGSSSSYGPPSSGGSRFRIIPANEFQIPQQHSNLIRYIVLKEFQIGANGSATPLNVGLGRNNGSPELEITRMQLPSSAEMASAGASANSGENSGAEVGGYSDGPGGYADTTKPNEDDDDYDDDEDDYDEEDDVEDGGNSSARDAVVPARGVDLPTNKATTSLSNAKQSAAMEAFMFSDPNSNSIEAQRKQGTGPRRNRVRNGNRNRNRIPGQRNRNRNRNRLNRNRNRNRNRNQMSNSAMSSAAAAAGAAAAAASSSEDTPPAAELQMALQTLSKYFTSQAQQMRAQMGGAAPSSMVTAPGTTGAGGSTYTNIPITSGGPYAPSGGVSSASAFANSMGTSADQSNPPVPDATVIDPDTPPATQATFPASTYGPPPGSFGFGGSNGGNSIVDAITGPITKAAGFKSAVINGVASGLTAGIRGVAAATSAVTKSVGNVADAVGSQGGGFIGGGSSGGVSDLAPVYGAPTFGSSGSISPLRQLVGLKGQAVRTVANSGRAAVGIVGTKGQLVVNQVGTVATTLTKGVAQALNNNNDAFQNVIRHIQSIFNTNANMKNNAYGAW</sequence>
<feature type="compositionally biased region" description="Acidic residues" evidence="1">
    <location>
        <begin position="906"/>
        <end position="926"/>
    </location>
</feature>
<feature type="compositionally biased region" description="Basic residues" evidence="1">
    <location>
        <begin position="1005"/>
        <end position="1022"/>
    </location>
</feature>
<evidence type="ECO:0000313" key="3">
    <source>
        <dbReference type="EMBL" id="OXA61066.1"/>
    </source>
</evidence>
<evidence type="ECO:0000256" key="2">
    <source>
        <dbReference type="SAM" id="SignalP"/>
    </source>
</evidence>
<dbReference type="OrthoDB" id="10690206at2759"/>
<comment type="caution">
    <text evidence="3">The sequence shown here is derived from an EMBL/GenBank/DDBJ whole genome shotgun (WGS) entry which is preliminary data.</text>
</comment>
<reference evidence="3 4" key="1">
    <citation type="submission" date="2015-12" db="EMBL/GenBank/DDBJ databases">
        <title>The genome of Folsomia candida.</title>
        <authorList>
            <person name="Faddeeva A."/>
            <person name="Derks M.F."/>
            <person name="Anvar Y."/>
            <person name="Smit S."/>
            <person name="Van Straalen N."/>
            <person name="Roelofs D."/>
        </authorList>
    </citation>
    <scope>NUCLEOTIDE SEQUENCE [LARGE SCALE GENOMIC DNA]</scope>
    <source>
        <strain evidence="3 4">VU population</strain>
        <tissue evidence="3">Whole body</tissue>
    </source>
</reference>
<feature type="region of interest" description="Disordered" evidence="1">
    <location>
        <begin position="647"/>
        <end position="679"/>
    </location>
</feature>
<proteinExistence type="predicted"/>
<dbReference type="EMBL" id="LNIX01000002">
    <property type="protein sequence ID" value="OXA61066.1"/>
    <property type="molecule type" value="Genomic_DNA"/>
</dbReference>
<feature type="region of interest" description="Disordered" evidence="1">
    <location>
        <begin position="714"/>
        <end position="780"/>
    </location>
</feature>
<feature type="signal peptide" evidence="2">
    <location>
        <begin position="1"/>
        <end position="21"/>
    </location>
</feature>
<organism evidence="3 4">
    <name type="scientific">Folsomia candida</name>
    <name type="common">Springtail</name>
    <dbReference type="NCBI Taxonomy" id="158441"/>
    <lineage>
        <taxon>Eukaryota</taxon>
        <taxon>Metazoa</taxon>
        <taxon>Ecdysozoa</taxon>
        <taxon>Arthropoda</taxon>
        <taxon>Hexapoda</taxon>
        <taxon>Collembola</taxon>
        <taxon>Entomobryomorpha</taxon>
        <taxon>Isotomoidea</taxon>
        <taxon>Isotomidae</taxon>
        <taxon>Proisotominae</taxon>
        <taxon>Folsomia</taxon>
    </lineage>
</organism>
<feature type="chain" id="PRO_5013166753" evidence="2">
    <location>
        <begin position="22"/>
        <end position="1351"/>
    </location>
</feature>
<gene>
    <name evidence="3" type="ORF">Fcan01_05517</name>
</gene>
<protein>
    <submittedName>
        <fullName evidence="3">Uncharacterized protein</fullName>
    </submittedName>
</protein>
<name>A0A226EWS0_FOLCA</name>
<feature type="region of interest" description="Disordered" evidence="1">
    <location>
        <begin position="785"/>
        <end position="804"/>
    </location>
</feature>
<feature type="compositionally biased region" description="Gly residues" evidence="1">
    <location>
        <begin position="887"/>
        <end position="897"/>
    </location>
</feature>
<dbReference type="Proteomes" id="UP000198287">
    <property type="component" value="Unassembled WGS sequence"/>
</dbReference>